<evidence type="ECO:0008006" key="4">
    <source>
        <dbReference type="Google" id="ProtNLM"/>
    </source>
</evidence>
<evidence type="ECO:0000256" key="1">
    <source>
        <dbReference type="SAM" id="SignalP"/>
    </source>
</evidence>
<protein>
    <recommendedName>
        <fullName evidence="4">Porin</fullName>
    </recommendedName>
</protein>
<dbReference type="AlphaFoldDB" id="A0A5C5XLV8"/>
<comment type="caution">
    <text evidence="2">The sequence shown here is derived from an EMBL/GenBank/DDBJ whole genome shotgun (WGS) entry which is preliminary data.</text>
</comment>
<sequence length="431" mass="47024" precursor="true">MLMTPKSWKVLSAFLIAAGMSFGTTSSAQAGDCCYDSCCEPDCVFDSAGDRLCGRLKSMCGLWSCGDSCVDDCCIDDCIDDSCCIDDGCTGCCEEESPWTFGGWTQLGYHTKNNSLFNNDQDRFNSHQNWLYVEKTADGSCGWDWGGRFDIMYGTDANDTQAFGNASSRWDFNNGQNNPNGYGWALPQAYLEVANGDWSIIAGHFYTLLGYEVVTAPDNFFYSHAFTMYNSEAFTHTGVLATHAASDNVTNYYGWTLGWDTGFDQNAGGSSFLGGSSIALNDSTSLTYITTFGDLGANGTGYTHSLVLDKTFGCEGEWNYVAQSDYVDATAYDPYGIAGTATEAYGLNQYLIYNMSDKIGVGSRFEWWRTAGEDTYSLTMGTNIRPTDNIVIRPEVRYYFGEPAAAAAINAASGSNTFDSFIFGVDAILTF</sequence>
<dbReference type="InterPro" id="IPR011486">
    <property type="entry name" value="BBP2"/>
</dbReference>
<gene>
    <name evidence="2" type="ORF">Pan54_38560</name>
</gene>
<keyword evidence="3" id="KW-1185">Reference proteome</keyword>
<evidence type="ECO:0000313" key="3">
    <source>
        <dbReference type="Proteomes" id="UP000316095"/>
    </source>
</evidence>
<dbReference type="Proteomes" id="UP000316095">
    <property type="component" value="Unassembled WGS sequence"/>
</dbReference>
<reference evidence="2 3" key="1">
    <citation type="submission" date="2019-02" db="EMBL/GenBank/DDBJ databases">
        <title>Deep-cultivation of Planctomycetes and their phenomic and genomic characterization uncovers novel biology.</title>
        <authorList>
            <person name="Wiegand S."/>
            <person name="Jogler M."/>
            <person name="Boedeker C."/>
            <person name="Pinto D."/>
            <person name="Vollmers J."/>
            <person name="Rivas-Marin E."/>
            <person name="Kohn T."/>
            <person name="Peeters S.H."/>
            <person name="Heuer A."/>
            <person name="Rast P."/>
            <person name="Oberbeckmann S."/>
            <person name="Bunk B."/>
            <person name="Jeske O."/>
            <person name="Meyerdierks A."/>
            <person name="Storesund J.E."/>
            <person name="Kallscheuer N."/>
            <person name="Luecker S."/>
            <person name="Lage O.M."/>
            <person name="Pohl T."/>
            <person name="Merkel B.J."/>
            <person name="Hornburger P."/>
            <person name="Mueller R.-W."/>
            <person name="Bruemmer F."/>
            <person name="Labrenz M."/>
            <person name="Spormann A.M."/>
            <person name="Op Den Camp H."/>
            <person name="Overmann J."/>
            <person name="Amann R."/>
            <person name="Jetten M.S.M."/>
            <person name="Mascher T."/>
            <person name="Medema M.H."/>
            <person name="Devos D.P."/>
            <person name="Kaster A.-K."/>
            <person name="Ovreas L."/>
            <person name="Rohde M."/>
            <person name="Galperin M.Y."/>
            <person name="Jogler C."/>
        </authorList>
    </citation>
    <scope>NUCLEOTIDE SEQUENCE [LARGE SCALE GENOMIC DNA]</scope>
    <source>
        <strain evidence="2 3">Pan54</strain>
    </source>
</reference>
<feature type="signal peptide" evidence="1">
    <location>
        <begin position="1"/>
        <end position="30"/>
    </location>
</feature>
<evidence type="ECO:0000313" key="2">
    <source>
        <dbReference type="EMBL" id="TWT63105.1"/>
    </source>
</evidence>
<dbReference type="EMBL" id="SJPG01000001">
    <property type="protein sequence ID" value="TWT63105.1"/>
    <property type="molecule type" value="Genomic_DNA"/>
</dbReference>
<keyword evidence="1" id="KW-0732">Signal</keyword>
<dbReference type="SUPFAM" id="SSF56935">
    <property type="entry name" value="Porins"/>
    <property type="match status" value="1"/>
</dbReference>
<name>A0A5C5XLV8_9PLAN</name>
<accession>A0A5C5XLV8</accession>
<proteinExistence type="predicted"/>
<dbReference type="Pfam" id="PF07642">
    <property type="entry name" value="BBP2"/>
    <property type="match status" value="1"/>
</dbReference>
<organism evidence="2 3">
    <name type="scientific">Rubinisphaera italica</name>
    <dbReference type="NCBI Taxonomy" id="2527969"/>
    <lineage>
        <taxon>Bacteria</taxon>
        <taxon>Pseudomonadati</taxon>
        <taxon>Planctomycetota</taxon>
        <taxon>Planctomycetia</taxon>
        <taxon>Planctomycetales</taxon>
        <taxon>Planctomycetaceae</taxon>
        <taxon>Rubinisphaera</taxon>
    </lineage>
</organism>
<feature type="chain" id="PRO_5022685191" description="Porin" evidence="1">
    <location>
        <begin position="31"/>
        <end position="431"/>
    </location>
</feature>